<comment type="caution">
    <text evidence="2">The sequence shown here is derived from an EMBL/GenBank/DDBJ whole genome shotgun (WGS) entry which is preliminary data.</text>
</comment>
<proteinExistence type="predicted"/>
<evidence type="ECO:0000256" key="1">
    <source>
        <dbReference type="SAM" id="SignalP"/>
    </source>
</evidence>
<keyword evidence="3" id="KW-1185">Reference proteome</keyword>
<feature type="chain" id="PRO_5047526315" evidence="1">
    <location>
        <begin position="21"/>
        <end position="114"/>
    </location>
</feature>
<sequence>MKLKIITATALLAAATAAHAGDLKPEAGQTIRLGTVQGAAYYTVEGSGLRLVATLADGESGTPLRFVSTLSDGETTTIAVPGTGGAEPATLTFRRIGDRVAVESGADLRAALTD</sequence>
<reference evidence="2 3" key="1">
    <citation type="submission" date="2021-03" db="EMBL/GenBank/DDBJ databases">
        <title>Whole genome sequence of Jiella sp. MQZ13P-4.</title>
        <authorList>
            <person name="Tuo L."/>
        </authorList>
    </citation>
    <scope>NUCLEOTIDE SEQUENCE [LARGE SCALE GENOMIC DNA]</scope>
    <source>
        <strain evidence="2 3">MQZ13P-4</strain>
    </source>
</reference>
<name>A0ABS3J2S5_9HYPH</name>
<protein>
    <submittedName>
        <fullName evidence="2">Uncharacterized protein</fullName>
    </submittedName>
</protein>
<evidence type="ECO:0000313" key="3">
    <source>
        <dbReference type="Proteomes" id="UP000664288"/>
    </source>
</evidence>
<organism evidence="2 3">
    <name type="scientific">Jiella sonneratiae</name>
    <dbReference type="NCBI Taxonomy" id="2816856"/>
    <lineage>
        <taxon>Bacteria</taxon>
        <taxon>Pseudomonadati</taxon>
        <taxon>Pseudomonadota</taxon>
        <taxon>Alphaproteobacteria</taxon>
        <taxon>Hyphomicrobiales</taxon>
        <taxon>Aurantimonadaceae</taxon>
        <taxon>Jiella</taxon>
    </lineage>
</organism>
<dbReference type="EMBL" id="JAFMPY010000008">
    <property type="protein sequence ID" value="MBO0903960.1"/>
    <property type="molecule type" value="Genomic_DNA"/>
</dbReference>
<accession>A0ABS3J2S5</accession>
<evidence type="ECO:0000313" key="2">
    <source>
        <dbReference type="EMBL" id="MBO0903960.1"/>
    </source>
</evidence>
<dbReference type="Proteomes" id="UP000664288">
    <property type="component" value="Unassembled WGS sequence"/>
</dbReference>
<feature type="signal peptide" evidence="1">
    <location>
        <begin position="1"/>
        <end position="20"/>
    </location>
</feature>
<gene>
    <name evidence="2" type="ORF">J1C47_09925</name>
</gene>
<keyword evidence="1" id="KW-0732">Signal</keyword>
<dbReference type="RefSeq" id="WP_207350598.1">
    <property type="nucleotide sequence ID" value="NZ_JAFMPY010000008.1"/>
</dbReference>